<gene>
    <name evidence="2" type="ORF">PARMNEM_LOCUS13032</name>
</gene>
<proteinExistence type="predicted"/>
<comment type="caution">
    <text evidence="2">The sequence shown here is derived from an EMBL/GenBank/DDBJ whole genome shotgun (WGS) entry which is preliminary data.</text>
</comment>
<evidence type="ECO:0000256" key="1">
    <source>
        <dbReference type="SAM" id="SignalP"/>
    </source>
</evidence>
<reference evidence="2 3" key="1">
    <citation type="submission" date="2023-11" db="EMBL/GenBank/DDBJ databases">
        <authorList>
            <person name="Hedman E."/>
            <person name="Englund M."/>
            <person name="Stromberg M."/>
            <person name="Nyberg Akerstrom W."/>
            <person name="Nylinder S."/>
            <person name="Jareborg N."/>
            <person name="Kallberg Y."/>
            <person name="Kronander E."/>
        </authorList>
    </citation>
    <scope>NUCLEOTIDE SEQUENCE [LARGE SCALE GENOMIC DNA]</scope>
</reference>
<evidence type="ECO:0000313" key="2">
    <source>
        <dbReference type="EMBL" id="CAK1593209.1"/>
    </source>
</evidence>
<feature type="signal peptide" evidence="1">
    <location>
        <begin position="1"/>
        <end position="28"/>
    </location>
</feature>
<dbReference type="Proteomes" id="UP001314205">
    <property type="component" value="Unassembled WGS sequence"/>
</dbReference>
<keyword evidence="3" id="KW-1185">Reference proteome</keyword>
<protein>
    <submittedName>
        <fullName evidence="2">Uncharacterized protein</fullName>
    </submittedName>
</protein>
<feature type="chain" id="PRO_5043505674" evidence="1">
    <location>
        <begin position="29"/>
        <end position="96"/>
    </location>
</feature>
<dbReference type="AlphaFoldDB" id="A0AAV1LFW1"/>
<organism evidence="2 3">
    <name type="scientific">Parnassius mnemosyne</name>
    <name type="common">clouded apollo</name>
    <dbReference type="NCBI Taxonomy" id="213953"/>
    <lineage>
        <taxon>Eukaryota</taxon>
        <taxon>Metazoa</taxon>
        <taxon>Ecdysozoa</taxon>
        <taxon>Arthropoda</taxon>
        <taxon>Hexapoda</taxon>
        <taxon>Insecta</taxon>
        <taxon>Pterygota</taxon>
        <taxon>Neoptera</taxon>
        <taxon>Endopterygota</taxon>
        <taxon>Lepidoptera</taxon>
        <taxon>Glossata</taxon>
        <taxon>Ditrysia</taxon>
        <taxon>Papilionoidea</taxon>
        <taxon>Papilionidae</taxon>
        <taxon>Parnassiinae</taxon>
        <taxon>Parnassini</taxon>
        <taxon>Parnassius</taxon>
        <taxon>Driopa</taxon>
    </lineage>
</organism>
<sequence>MFYVLTQLHKEFVALLLVPWNYLEACHGKDVPDDIGAVLKRTADRMVNQEEDIGMCQKVVKTNVPHITIEIVREKHSSKITKITINSFWVYFHKAI</sequence>
<accession>A0AAV1LFW1</accession>
<evidence type="ECO:0000313" key="3">
    <source>
        <dbReference type="Proteomes" id="UP001314205"/>
    </source>
</evidence>
<dbReference type="EMBL" id="CAVLGL010000088">
    <property type="protein sequence ID" value="CAK1593209.1"/>
    <property type="molecule type" value="Genomic_DNA"/>
</dbReference>
<keyword evidence="1" id="KW-0732">Signal</keyword>
<name>A0AAV1LFW1_9NEOP</name>